<protein>
    <recommendedName>
        <fullName evidence="3">16S rRNA (cytosine(967)-C(5))-methyltransferase</fullName>
        <ecNumber evidence="3">2.1.1.176</ecNumber>
    </recommendedName>
    <alternativeName>
        <fullName evidence="10">16S rRNA m5C967 methyltransferase</fullName>
    </alternativeName>
    <alternativeName>
        <fullName evidence="11">rRNA (cytosine-C(5)-)-methyltransferase RsmB</fullName>
    </alternativeName>
</protein>
<dbReference type="CDD" id="cd02440">
    <property type="entry name" value="AdoMet_MTases"/>
    <property type="match status" value="1"/>
</dbReference>
<keyword evidence="4" id="KW-0963">Cytoplasm</keyword>
<evidence type="ECO:0000256" key="7">
    <source>
        <dbReference type="ARBA" id="ARBA00022679"/>
    </source>
</evidence>
<organism evidence="15 16">
    <name type="scientific">Lawsonibacter faecis</name>
    <dbReference type="NCBI Taxonomy" id="2763052"/>
    <lineage>
        <taxon>Bacteria</taxon>
        <taxon>Bacillati</taxon>
        <taxon>Bacillota</taxon>
        <taxon>Clostridia</taxon>
        <taxon>Eubacteriales</taxon>
        <taxon>Oscillospiraceae</taxon>
        <taxon>Lawsonibacter</taxon>
    </lineage>
</organism>
<dbReference type="NCBIfam" id="TIGR00563">
    <property type="entry name" value="rsmB"/>
    <property type="match status" value="1"/>
</dbReference>
<dbReference type="PANTHER" id="PTHR22807">
    <property type="entry name" value="NOP2 YEAST -RELATED NOL1/NOP2/FMU SUN DOMAIN-CONTAINING"/>
    <property type="match status" value="1"/>
</dbReference>
<proteinExistence type="inferred from homology"/>
<dbReference type="EMBL" id="JACOPQ010000010">
    <property type="protein sequence ID" value="MBC5737933.1"/>
    <property type="molecule type" value="Genomic_DNA"/>
</dbReference>
<sequence length="465" mass="50997">MASQKTVTAREIALQTLSACERQGAWSDGYLNKALREARLDGRDAALATRLCFGVLQNRMLLDFYLGKFSSMPPEKMEINVRCALRLAVYQMAFLTKIPASAAVNESVELVKRYSKNPRAAGLCNGVLRALARHLDDLPQVDRRSSVHYLATLYSHPVWLVEEFIGALGPEEAEALLRADNQEPPTCIQVNTLRTTAEELLRELSLAGAQAQRHPWLEDCLFLTGAGDLERLPAFQEGRFYVQDPAARLAVMAAGAEPGMRVLDACAAPGGKSFAAAIAMEDKGEIVSCDIHSRKQGLIESGAARLGLGCITARTLDAKLRREEFAQAFDLVVADVPCSGLGIIRKKPDIRYKDPGPLENLPAVQSAILDNVAGYVRPGGVLLYATCTLRERENGAVVRAFLKQHGDFVLEQFRLPEPIGCVEEGMLTLWPHRHGTDGFFFARLRRSEGAARTPRPTAARSEEIS</sequence>
<dbReference type="Proteomes" id="UP000607645">
    <property type="component" value="Unassembled WGS sequence"/>
</dbReference>
<dbReference type="GO" id="GO:0005737">
    <property type="term" value="C:cytoplasm"/>
    <property type="evidence" value="ECO:0007669"/>
    <property type="project" value="UniProtKB-SubCell"/>
</dbReference>
<evidence type="ECO:0000256" key="2">
    <source>
        <dbReference type="ARBA" id="ARBA00004496"/>
    </source>
</evidence>
<dbReference type="SUPFAM" id="SSF48013">
    <property type="entry name" value="NusB-like"/>
    <property type="match status" value="1"/>
</dbReference>
<evidence type="ECO:0000256" key="3">
    <source>
        <dbReference type="ARBA" id="ARBA00012140"/>
    </source>
</evidence>
<comment type="subcellular location">
    <subcellularLocation>
        <location evidence="2">Cytoplasm</location>
    </subcellularLocation>
</comment>
<dbReference type="EC" id="2.1.1.176" evidence="3"/>
<reference evidence="15" key="1">
    <citation type="submission" date="2020-08" db="EMBL/GenBank/DDBJ databases">
        <title>Genome public.</title>
        <authorList>
            <person name="Liu C."/>
            <person name="Sun Q."/>
        </authorList>
    </citation>
    <scope>NUCLEOTIDE SEQUENCE</scope>
    <source>
        <strain evidence="15">NSJ-52</strain>
    </source>
</reference>
<name>A0A8J6JKX9_9FIRM</name>
<keyword evidence="5" id="KW-0698">rRNA processing</keyword>
<dbReference type="InterPro" id="IPR006027">
    <property type="entry name" value="NusB_RsmB_TIM44"/>
</dbReference>
<evidence type="ECO:0000256" key="13">
    <source>
        <dbReference type="PROSITE-ProRule" id="PRU01023"/>
    </source>
</evidence>
<dbReference type="Gene3D" id="3.30.70.1170">
    <property type="entry name" value="Sun protein, domain 3"/>
    <property type="match status" value="1"/>
</dbReference>
<comment type="function">
    <text evidence="1">Specifically methylates the cytosine at position 967 (m5C967) of 16S rRNA.</text>
</comment>
<evidence type="ECO:0000256" key="8">
    <source>
        <dbReference type="ARBA" id="ARBA00022691"/>
    </source>
</evidence>
<dbReference type="GO" id="GO:0008649">
    <property type="term" value="F:rRNA methyltransferase activity"/>
    <property type="evidence" value="ECO:0007669"/>
    <property type="project" value="InterPro"/>
</dbReference>
<evidence type="ECO:0000256" key="10">
    <source>
        <dbReference type="ARBA" id="ARBA00030399"/>
    </source>
</evidence>
<comment type="caution">
    <text evidence="15">The sequence shown here is derived from an EMBL/GenBank/DDBJ whole genome shotgun (WGS) entry which is preliminary data.</text>
</comment>
<dbReference type="Pfam" id="PF01029">
    <property type="entry name" value="NusB"/>
    <property type="match status" value="1"/>
</dbReference>
<evidence type="ECO:0000313" key="15">
    <source>
        <dbReference type="EMBL" id="MBC5737933.1"/>
    </source>
</evidence>
<evidence type="ECO:0000313" key="16">
    <source>
        <dbReference type="Proteomes" id="UP000607645"/>
    </source>
</evidence>
<feature type="binding site" evidence="13">
    <location>
        <position position="317"/>
    </location>
    <ligand>
        <name>S-adenosyl-L-methionine</name>
        <dbReference type="ChEBI" id="CHEBI:59789"/>
    </ligand>
</feature>
<accession>A0A8J6JKX9</accession>
<dbReference type="InterPro" id="IPR054728">
    <property type="entry name" value="RsmB-like_ferredoxin"/>
</dbReference>
<dbReference type="PANTHER" id="PTHR22807:SF53">
    <property type="entry name" value="RIBOSOMAL RNA SMALL SUBUNIT METHYLTRANSFERASE B-RELATED"/>
    <property type="match status" value="1"/>
</dbReference>
<dbReference type="InterPro" id="IPR035926">
    <property type="entry name" value="NusB-like_sf"/>
</dbReference>
<dbReference type="InterPro" id="IPR029063">
    <property type="entry name" value="SAM-dependent_MTases_sf"/>
</dbReference>
<dbReference type="InterPro" id="IPR004573">
    <property type="entry name" value="rRNA_ssu_MeTfrase_B"/>
</dbReference>
<dbReference type="PROSITE" id="PS51686">
    <property type="entry name" value="SAM_MT_RSMB_NOP"/>
    <property type="match status" value="1"/>
</dbReference>
<feature type="binding site" evidence="13">
    <location>
        <position position="290"/>
    </location>
    <ligand>
        <name>S-adenosyl-L-methionine</name>
        <dbReference type="ChEBI" id="CHEBI:59789"/>
    </ligand>
</feature>
<feature type="domain" description="SAM-dependent MTase RsmB/NOP-type" evidence="14">
    <location>
        <begin position="176"/>
        <end position="447"/>
    </location>
</feature>
<dbReference type="SUPFAM" id="SSF53335">
    <property type="entry name" value="S-adenosyl-L-methionine-dependent methyltransferases"/>
    <property type="match status" value="1"/>
</dbReference>
<keyword evidence="8 13" id="KW-0949">S-adenosyl-L-methionine</keyword>
<dbReference type="Pfam" id="PF01189">
    <property type="entry name" value="Methyltr_RsmB-F"/>
    <property type="match status" value="1"/>
</dbReference>
<feature type="binding site" evidence="13">
    <location>
        <begin position="266"/>
        <end position="272"/>
    </location>
    <ligand>
        <name>S-adenosyl-L-methionine</name>
        <dbReference type="ChEBI" id="CHEBI:59789"/>
    </ligand>
</feature>
<dbReference type="PRINTS" id="PR02008">
    <property type="entry name" value="RCMTFAMILY"/>
</dbReference>
<dbReference type="InterPro" id="IPR049560">
    <property type="entry name" value="MeTrfase_RsmB-F_NOP2_cat"/>
</dbReference>
<dbReference type="InterPro" id="IPR001678">
    <property type="entry name" value="MeTrfase_RsmB-F_NOP2_dom"/>
</dbReference>
<evidence type="ECO:0000259" key="14">
    <source>
        <dbReference type="PROSITE" id="PS51686"/>
    </source>
</evidence>
<evidence type="ECO:0000256" key="5">
    <source>
        <dbReference type="ARBA" id="ARBA00022552"/>
    </source>
</evidence>
<evidence type="ECO:0000256" key="12">
    <source>
        <dbReference type="ARBA" id="ARBA00047283"/>
    </source>
</evidence>
<evidence type="ECO:0000256" key="6">
    <source>
        <dbReference type="ARBA" id="ARBA00022603"/>
    </source>
</evidence>
<dbReference type="NCBIfam" id="NF011494">
    <property type="entry name" value="PRK14902.1"/>
    <property type="match status" value="1"/>
</dbReference>
<comment type="similarity">
    <text evidence="13">Belongs to the class I-like SAM-binding methyltransferase superfamily. RsmB/NOP family.</text>
</comment>
<keyword evidence="16" id="KW-1185">Reference proteome</keyword>
<keyword evidence="9 13" id="KW-0694">RNA-binding</keyword>
<dbReference type="GO" id="GO:0006355">
    <property type="term" value="P:regulation of DNA-templated transcription"/>
    <property type="evidence" value="ECO:0007669"/>
    <property type="project" value="InterPro"/>
</dbReference>
<dbReference type="InterPro" id="IPR023267">
    <property type="entry name" value="RCMT"/>
</dbReference>
<dbReference type="Gene3D" id="1.10.940.10">
    <property type="entry name" value="NusB-like"/>
    <property type="match status" value="1"/>
</dbReference>
<keyword evidence="6 13" id="KW-0489">Methyltransferase</keyword>
<dbReference type="Pfam" id="PF22458">
    <property type="entry name" value="RsmF-B_ferredox"/>
    <property type="match status" value="1"/>
</dbReference>
<dbReference type="Gene3D" id="3.40.50.150">
    <property type="entry name" value="Vaccinia Virus protein VP39"/>
    <property type="match status" value="1"/>
</dbReference>
<evidence type="ECO:0000256" key="11">
    <source>
        <dbReference type="ARBA" id="ARBA00031088"/>
    </source>
</evidence>
<dbReference type="RefSeq" id="WP_186919724.1">
    <property type="nucleotide sequence ID" value="NZ_JACOPQ010000010.1"/>
</dbReference>
<feature type="active site" description="Nucleophile" evidence="13">
    <location>
        <position position="387"/>
    </location>
</feature>
<comment type="catalytic activity">
    <reaction evidence="12">
        <text>cytidine(967) in 16S rRNA + S-adenosyl-L-methionine = 5-methylcytidine(967) in 16S rRNA + S-adenosyl-L-homocysteine + H(+)</text>
        <dbReference type="Rhea" id="RHEA:42748"/>
        <dbReference type="Rhea" id="RHEA-COMP:10219"/>
        <dbReference type="Rhea" id="RHEA-COMP:10220"/>
        <dbReference type="ChEBI" id="CHEBI:15378"/>
        <dbReference type="ChEBI" id="CHEBI:57856"/>
        <dbReference type="ChEBI" id="CHEBI:59789"/>
        <dbReference type="ChEBI" id="CHEBI:74483"/>
        <dbReference type="ChEBI" id="CHEBI:82748"/>
        <dbReference type="EC" id="2.1.1.176"/>
    </reaction>
</comment>
<dbReference type="GO" id="GO:0003723">
    <property type="term" value="F:RNA binding"/>
    <property type="evidence" value="ECO:0007669"/>
    <property type="project" value="UniProtKB-UniRule"/>
</dbReference>
<dbReference type="AlphaFoldDB" id="A0A8J6JKX9"/>
<keyword evidence="7 13" id="KW-0808">Transferase</keyword>
<evidence type="ECO:0000256" key="9">
    <source>
        <dbReference type="ARBA" id="ARBA00022884"/>
    </source>
</evidence>
<evidence type="ECO:0000256" key="1">
    <source>
        <dbReference type="ARBA" id="ARBA00002724"/>
    </source>
</evidence>
<gene>
    <name evidence="15" type="primary">rsmB</name>
    <name evidence="15" type="ORF">H8S62_13050</name>
</gene>
<feature type="binding site" evidence="13">
    <location>
        <position position="335"/>
    </location>
    <ligand>
        <name>S-adenosyl-L-methionine</name>
        <dbReference type="ChEBI" id="CHEBI:59789"/>
    </ligand>
</feature>
<evidence type="ECO:0000256" key="4">
    <source>
        <dbReference type="ARBA" id="ARBA00022490"/>
    </source>
</evidence>